<protein>
    <submittedName>
        <fullName evidence="2">Alpha/beta hydrolase</fullName>
    </submittedName>
</protein>
<accession>A0A921JR32</accession>
<organism evidence="2 3">
    <name type="scientific">Tessaracoccus flavescens</name>
    <dbReference type="NCBI Taxonomy" id="399497"/>
    <lineage>
        <taxon>Bacteria</taxon>
        <taxon>Bacillati</taxon>
        <taxon>Actinomycetota</taxon>
        <taxon>Actinomycetes</taxon>
        <taxon>Propionibacteriales</taxon>
        <taxon>Propionibacteriaceae</taxon>
        <taxon>Tessaracoccus</taxon>
    </lineage>
</organism>
<comment type="caution">
    <text evidence="2">The sequence shown here is derived from an EMBL/GenBank/DDBJ whole genome shotgun (WGS) entry which is preliminary data.</text>
</comment>
<reference evidence="2" key="2">
    <citation type="submission" date="2021-09" db="EMBL/GenBank/DDBJ databases">
        <authorList>
            <person name="Gilroy R."/>
        </authorList>
    </citation>
    <scope>NUCLEOTIDE SEQUENCE</scope>
    <source>
        <strain evidence="2">ChiGjej3B3-7470</strain>
    </source>
</reference>
<evidence type="ECO:0000259" key="1">
    <source>
        <dbReference type="Pfam" id="PF12697"/>
    </source>
</evidence>
<name>A0A921JR32_9ACTN</name>
<reference evidence="2" key="1">
    <citation type="journal article" date="2021" name="PeerJ">
        <title>Extensive microbial diversity within the chicken gut microbiome revealed by metagenomics and culture.</title>
        <authorList>
            <person name="Gilroy R."/>
            <person name="Ravi A."/>
            <person name="Getino M."/>
            <person name="Pursley I."/>
            <person name="Horton D.L."/>
            <person name="Alikhan N.F."/>
            <person name="Baker D."/>
            <person name="Gharbi K."/>
            <person name="Hall N."/>
            <person name="Watson M."/>
            <person name="Adriaenssens E.M."/>
            <person name="Foster-Nyarko E."/>
            <person name="Jarju S."/>
            <person name="Secka A."/>
            <person name="Antonio M."/>
            <person name="Oren A."/>
            <person name="Chaudhuri R.R."/>
            <person name="La Ragione R."/>
            <person name="Hildebrand F."/>
            <person name="Pallen M.J."/>
        </authorList>
    </citation>
    <scope>NUCLEOTIDE SEQUENCE</scope>
    <source>
        <strain evidence="2">ChiGjej3B3-7470</strain>
    </source>
</reference>
<dbReference type="PANTHER" id="PTHR43194:SF2">
    <property type="entry name" value="PEROXISOMAL MEMBRANE PROTEIN LPX1"/>
    <property type="match status" value="1"/>
</dbReference>
<dbReference type="EMBL" id="DYZF01000179">
    <property type="protein sequence ID" value="HJE51711.1"/>
    <property type="molecule type" value="Genomic_DNA"/>
</dbReference>
<dbReference type="GO" id="GO:0016787">
    <property type="term" value="F:hydrolase activity"/>
    <property type="evidence" value="ECO:0007669"/>
    <property type="project" value="UniProtKB-KW"/>
</dbReference>
<dbReference type="Proteomes" id="UP000712713">
    <property type="component" value="Unassembled WGS sequence"/>
</dbReference>
<dbReference type="Gene3D" id="3.40.50.1820">
    <property type="entry name" value="alpha/beta hydrolase"/>
    <property type="match status" value="1"/>
</dbReference>
<dbReference type="PRINTS" id="PR00111">
    <property type="entry name" value="ABHYDROLASE"/>
</dbReference>
<dbReference type="InterPro" id="IPR029058">
    <property type="entry name" value="AB_hydrolase_fold"/>
</dbReference>
<feature type="domain" description="AB hydrolase-1" evidence="1">
    <location>
        <begin position="17"/>
        <end position="240"/>
    </location>
</feature>
<dbReference type="AlphaFoldDB" id="A0A921JR32"/>
<gene>
    <name evidence="2" type="ORF">K8V15_07005</name>
</gene>
<dbReference type="Pfam" id="PF12697">
    <property type="entry name" value="Abhydrolase_6"/>
    <property type="match status" value="1"/>
</dbReference>
<proteinExistence type="predicted"/>
<keyword evidence="2" id="KW-0378">Hydrolase</keyword>
<dbReference type="InterPro" id="IPR000073">
    <property type="entry name" value="AB_hydrolase_1"/>
</dbReference>
<evidence type="ECO:0000313" key="3">
    <source>
        <dbReference type="Proteomes" id="UP000712713"/>
    </source>
</evidence>
<sequence>MTDLNVHEFGQPDGPALVLVHGLTDDGTCWPDAVARWAERWRIVAVDQRGHGQSPRFTPEQLQHAPAVLENDLVDVLRELGSPAILVGHSLGGLMAARVGAKHPDLVRAMVLEDPAKPTNSWAPDKEFAQGQIRFVEAVTTNPAGELDRMRRESPWSETELRAWAPAKALVDRRYLRDGLFLGNGAWEGLFHVIDVPTLIVVPVDGEMAPDPDLIANDHVRVVEIPDAGHCVRRDQPDAFHSVVDAFLDQHRS</sequence>
<dbReference type="SUPFAM" id="SSF53474">
    <property type="entry name" value="alpha/beta-Hydrolases"/>
    <property type="match status" value="1"/>
</dbReference>
<evidence type="ECO:0000313" key="2">
    <source>
        <dbReference type="EMBL" id="HJE51711.1"/>
    </source>
</evidence>
<dbReference type="PANTHER" id="PTHR43194">
    <property type="entry name" value="HYDROLASE ALPHA/BETA FOLD FAMILY"/>
    <property type="match status" value="1"/>
</dbReference>
<dbReference type="InterPro" id="IPR050228">
    <property type="entry name" value="Carboxylesterase_BioH"/>
</dbReference>